<feature type="transmembrane region" description="Helical" evidence="1">
    <location>
        <begin position="200"/>
        <end position="224"/>
    </location>
</feature>
<proteinExistence type="predicted"/>
<feature type="transmembrane region" description="Helical" evidence="1">
    <location>
        <begin position="58"/>
        <end position="80"/>
    </location>
</feature>
<keyword evidence="3" id="KW-1185">Reference proteome</keyword>
<keyword evidence="1" id="KW-0812">Transmembrane</keyword>
<keyword evidence="1" id="KW-1133">Transmembrane helix</keyword>
<comment type="caution">
    <text evidence="2">The sequence shown here is derived from an EMBL/GenBank/DDBJ whole genome shotgun (WGS) entry which is preliminary data.</text>
</comment>
<feature type="transmembrane region" description="Helical" evidence="1">
    <location>
        <begin position="254"/>
        <end position="272"/>
    </location>
</feature>
<feature type="transmembrane region" description="Helical" evidence="1">
    <location>
        <begin position="155"/>
        <end position="188"/>
    </location>
</feature>
<organism evidence="2 3">
    <name type="scientific">Sphingomonas glacialis</name>
    <dbReference type="NCBI Taxonomy" id="658225"/>
    <lineage>
        <taxon>Bacteria</taxon>
        <taxon>Pseudomonadati</taxon>
        <taxon>Pseudomonadota</taxon>
        <taxon>Alphaproteobacteria</taxon>
        <taxon>Sphingomonadales</taxon>
        <taxon>Sphingomonadaceae</taxon>
        <taxon>Sphingomonas</taxon>
    </lineage>
</organism>
<evidence type="ECO:0000313" key="3">
    <source>
        <dbReference type="Proteomes" id="UP000319931"/>
    </source>
</evidence>
<dbReference type="Proteomes" id="UP000319931">
    <property type="component" value="Unassembled WGS sequence"/>
</dbReference>
<feature type="transmembrane region" description="Helical" evidence="1">
    <location>
        <begin position="100"/>
        <end position="119"/>
    </location>
</feature>
<dbReference type="OrthoDB" id="345761at2"/>
<protein>
    <recommendedName>
        <fullName evidence="4">Glycosyltransferase RgtA/B/C/D-like domain-containing protein</fullName>
    </recommendedName>
</protein>
<accession>A0A502FU22</accession>
<feature type="transmembrane region" description="Helical" evidence="1">
    <location>
        <begin position="309"/>
        <end position="327"/>
    </location>
</feature>
<evidence type="ECO:0000256" key="1">
    <source>
        <dbReference type="SAM" id="Phobius"/>
    </source>
</evidence>
<evidence type="ECO:0000313" key="2">
    <source>
        <dbReference type="EMBL" id="TPG52921.1"/>
    </source>
</evidence>
<dbReference type="AlphaFoldDB" id="A0A502FU22"/>
<reference evidence="2 3" key="1">
    <citation type="journal article" date="2019" name="Environ. Microbiol.">
        <title>Species interactions and distinct microbial communities in high Arctic permafrost affected cryosols are associated with the CH4 and CO2 gas fluxes.</title>
        <authorList>
            <person name="Altshuler I."/>
            <person name="Hamel J."/>
            <person name="Turney S."/>
            <person name="Magnuson E."/>
            <person name="Levesque R."/>
            <person name="Greer C."/>
            <person name="Whyte L.G."/>
        </authorList>
    </citation>
    <scope>NUCLEOTIDE SEQUENCE [LARGE SCALE GENOMIC DNA]</scope>
    <source>
        <strain evidence="2 3">E6.1</strain>
    </source>
</reference>
<keyword evidence="1" id="KW-0472">Membrane</keyword>
<feature type="transmembrane region" description="Helical" evidence="1">
    <location>
        <begin position="284"/>
        <end position="303"/>
    </location>
</feature>
<dbReference type="EMBL" id="RCZC01000003">
    <property type="protein sequence ID" value="TPG52921.1"/>
    <property type="molecule type" value="Genomic_DNA"/>
</dbReference>
<sequence>MPMPRWVMLFAVALLVRALTFGNPILHVDEEFYFATAQAIAHGAIPYVDVWDRKPVGLFLLYVPAAALGLPLGIWAYQALALASVTATATLIARLADRAGWAKGALPAAIAYLLWLNLLEGEGGQTPVFYNLLMVSAASLLAPRPDDAAQARRRFVQGCAALALVGLALQIKYTVVFEGLFFGLWWMWREWRLGQRWWRVALLAVPLAALAALPTLAALAWFWAHGHGDAFVYANFASIGARGGDPITHELGNLALMLLILSPLIAMAILAARCPSTEATRWPLRRWLFGWAIVAGLGVLVFRGYFDHYALPLLVPLCVCAAGFFAQHYRAIRVRAPLLIVVLLASQVVLLVKRHERGTPAQFAAITRSIGHGPGCLYVFSGSPMLYPMADRCMLTRYRFPRHIGQARERGAIGADQQSELERILALRPAVVVLGARYRGERAELRALFERYVAAHYRQRADLPLGGSRIAVYALR</sequence>
<dbReference type="RefSeq" id="WP_140850846.1">
    <property type="nucleotide sequence ID" value="NZ_RCZC01000003.1"/>
</dbReference>
<evidence type="ECO:0008006" key="4">
    <source>
        <dbReference type="Google" id="ProtNLM"/>
    </source>
</evidence>
<name>A0A502FU22_9SPHN</name>
<gene>
    <name evidence="2" type="ORF">EAH76_13820</name>
</gene>